<comment type="similarity">
    <text evidence="2">Belongs to the GSP G family.</text>
</comment>
<keyword evidence="4" id="KW-1003">Cell membrane</keyword>
<evidence type="ECO:0000256" key="1">
    <source>
        <dbReference type="ARBA" id="ARBA00004377"/>
    </source>
</evidence>
<gene>
    <name evidence="12" type="ORF">S01H1_58436</name>
</gene>
<dbReference type="GO" id="GO:0015628">
    <property type="term" value="P:protein secretion by the type II secretion system"/>
    <property type="evidence" value="ECO:0007669"/>
    <property type="project" value="InterPro"/>
</dbReference>
<keyword evidence="8 10" id="KW-1133">Transmembrane helix</keyword>
<evidence type="ECO:0000256" key="6">
    <source>
        <dbReference type="ARBA" id="ARBA00022519"/>
    </source>
</evidence>
<evidence type="ECO:0000259" key="11">
    <source>
        <dbReference type="Pfam" id="PF08334"/>
    </source>
</evidence>
<dbReference type="EMBL" id="BARS01038175">
    <property type="protein sequence ID" value="GAG19606.1"/>
    <property type="molecule type" value="Genomic_DNA"/>
</dbReference>
<dbReference type="PRINTS" id="PR00813">
    <property type="entry name" value="BCTERIALGSPG"/>
</dbReference>
<comment type="caution">
    <text evidence="12">The sequence shown here is derived from an EMBL/GenBank/DDBJ whole genome shotgun (WGS) entry which is preliminary data.</text>
</comment>
<evidence type="ECO:0000256" key="7">
    <source>
        <dbReference type="ARBA" id="ARBA00022692"/>
    </source>
</evidence>
<keyword evidence="5" id="KW-0488">Methylation</keyword>
<evidence type="ECO:0000256" key="5">
    <source>
        <dbReference type="ARBA" id="ARBA00022481"/>
    </source>
</evidence>
<proteinExistence type="inferred from homology"/>
<dbReference type="NCBIfam" id="TIGR02532">
    <property type="entry name" value="IV_pilin_GFxxxE"/>
    <property type="match status" value="1"/>
</dbReference>
<evidence type="ECO:0000256" key="9">
    <source>
        <dbReference type="ARBA" id="ARBA00023136"/>
    </source>
</evidence>
<evidence type="ECO:0000256" key="3">
    <source>
        <dbReference type="ARBA" id="ARBA00020042"/>
    </source>
</evidence>
<keyword evidence="7 10" id="KW-0812">Transmembrane</keyword>
<dbReference type="InterPro" id="IPR045584">
    <property type="entry name" value="Pilin-like"/>
</dbReference>
<keyword evidence="9 10" id="KW-0472">Membrane</keyword>
<accession>X0X3N0</accession>
<evidence type="ECO:0000256" key="10">
    <source>
        <dbReference type="SAM" id="Phobius"/>
    </source>
</evidence>
<organism evidence="12">
    <name type="scientific">marine sediment metagenome</name>
    <dbReference type="NCBI Taxonomy" id="412755"/>
    <lineage>
        <taxon>unclassified sequences</taxon>
        <taxon>metagenomes</taxon>
        <taxon>ecological metagenomes</taxon>
    </lineage>
</organism>
<dbReference type="PANTHER" id="PTHR30093">
    <property type="entry name" value="GENERAL SECRETION PATHWAY PROTEIN G"/>
    <property type="match status" value="1"/>
</dbReference>
<protein>
    <recommendedName>
        <fullName evidence="3">Type II secretion system core protein G</fullName>
    </recommendedName>
</protein>
<sequence length="140" mass="15600">MKRRKEKAFTLVELLVVILIISMLAGFVAPNLFKHLSKAKRDIAKTKIANIESALMRFSIDCGRFPDDTEALEALIEPPADLEETWNGPYIKLSELLDPWGNPYIYAAEGIENPGSFDLISYGADGEYGGEGDNEDIYNN</sequence>
<feature type="domain" description="Type II secretion system protein GspG C-terminal" evidence="11">
    <location>
        <begin position="31"/>
        <end position="139"/>
    </location>
</feature>
<dbReference type="Pfam" id="PF07963">
    <property type="entry name" value="N_methyl"/>
    <property type="match status" value="1"/>
</dbReference>
<comment type="subcellular location">
    <subcellularLocation>
        <location evidence="1">Cell inner membrane</location>
        <topology evidence="1">Single-pass membrane protein</topology>
    </subcellularLocation>
</comment>
<dbReference type="GO" id="GO:0005886">
    <property type="term" value="C:plasma membrane"/>
    <property type="evidence" value="ECO:0007669"/>
    <property type="project" value="UniProtKB-SubCell"/>
</dbReference>
<name>X0X3N0_9ZZZZ</name>
<keyword evidence="6" id="KW-0997">Cell inner membrane</keyword>
<dbReference type="InterPro" id="IPR012902">
    <property type="entry name" value="N_methyl_site"/>
</dbReference>
<dbReference type="InterPro" id="IPR000983">
    <property type="entry name" value="Bac_GSPG_pilin"/>
</dbReference>
<dbReference type="NCBIfam" id="TIGR01710">
    <property type="entry name" value="typeII_sec_gspG"/>
    <property type="match status" value="1"/>
</dbReference>
<evidence type="ECO:0000256" key="2">
    <source>
        <dbReference type="ARBA" id="ARBA00009984"/>
    </source>
</evidence>
<evidence type="ECO:0000313" key="12">
    <source>
        <dbReference type="EMBL" id="GAG19606.1"/>
    </source>
</evidence>
<dbReference type="AlphaFoldDB" id="X0X3N0"/>
<evidence type="ECO:0000256" key="4">
    <source>
        <dbReference type="ARBA" id="ARBA00022475"/>
    </source>
</evidence>
<reference evidence="12" key="1">
    <citation type="journal article" date="2014" name="Front. Microbiol.">
        <title>High frequency of phylogenetically diverse reductive dehalogenase-homologous genes in deep subseafloor sedimentary metagenomes.</title>
        <authorList>
            <person name="Kawai M."/>
            <person name="Futagami T."/>
            <person name="Toyoda A."/>
            <person name="Takaki Y."/>
            <person name="Nishi S."/>
            <person name="Hori S."/>
            <person name="Arai W."/>
            <person name="Tsubouchi T."/>
            <person name="Morono Y."/>
            <person name="Uchiyama I."/>
            <person name="Ito T."/>
            <person name="Fujiyama A."/>
            <person name="Inagaki F."/>
            <person name="Takami H."/>
        </authorList>
    </citation>
    <scope>NUCLEOTIDE SEQUENCE</scope>
    <source>
        <strain evidence="12">Expedition CK06-06</strain>
    </source>
</reference>
<dbReference type="SUPFAM" id="SSF54523">
    <property type="entry name" value="Pili subunits"/>
    <property type="match status" value="1"/>
</dbReference>
<dbReference type="InterPro" id="IPR013545">
    <property type="entry name" value="T2SS_protein-GspG_C"/>
</dbReference>
<dbReference type="InterPro" id="IPR010054">
    <property type="entry name" value="Type2_sec_GspG"/>
</dbReference>
<dbReference type="Gene3D" id="3.30.700.10">
    <property type="entry name" value="Glycoprotein, Type 4 Pilin"/>
    <property type="match status" value="1"/>
</dbReference>
<dbReference type="PANTHER" id="PTHR30093:SF45">
    <property type="entry name" value="TYPE II SECRETION SYSTEM CORE PROTEIN G"/>
    <property type="match status" value="1"/>
</dbReference>
<feature type="transmembrane region" description="Helical" evidence="10">
    <location>
        <begin position="12"/>
        <end position="33"/>
    </location>
</feature>
<evidence type="ECO:0000256" key="8">
    <source>
        <dbReference type="ARBA" id="ARBA00022989"/>
    </source>
</evidence>
<dbReference type="Pfam" id="PF08334">
    <property type="entry name" value="T2SSG"/>
    <property type="match status" value="1"/>
</dbReference>
<dbReference type="GO" id="GO:0015627">
    <property type="term" value="C:type II protein secretion system complex"/>
    <property type="evidence" value="ECO:0007669"/>
    <property type="project" value="InterPro"/>
</dbReference>